<gene>
    <name evidence="14" type="ORF">SAMN02745221_01400</name>
</gene>
<dbReference type="GO" id="GO:0046872">
    <property type="term" value="F:metal ion binding"/>
    <property type="evidence" value="ECO:0007669"/>
    <property type="project" value="UniProtKB-KW"/>
</dbReference>
<dbReference type="Gene3D" id="3.90.1640.10">
    <property type="entry name" value="inorganic pyrophosphatase (n-terminal core)"/>
    <property type="match status" value="1"/>
</dbReference>
<feature type="domain" description="CBS" evidence="13">
    <location>
        <begin position="314"/>
        <end position="372"/>
    </location>
</feature>
<dbReference type="Gene3D" id="3.30.460.10">
    <property type="entry name" value="Beta Polymerase, domain 2"/>
    <property type="match status" value="1"/>
</dbReference>
<name>A0A1M5P8M8_9FIRM</name>
<reference evidence="15" key="1">
    <citation type="submission" date="2016-11" db="EMBL/GenBank/DDBJ databases">
        <authorList>
            <person name="Varghese N."/>
            <person name="Submissions S."/>
        </authorList>
    </citation>
    <scope>NUCLEOTIDE SEQUENCE [LARGE SCALE GENOMIC DNA]</scope>
    <source>
        <strain evidence="15">DSM 11003</strain>
    </source>
</reference>
<dbReference type="InterPro" id="IPR052390">
    <property type="entry name" value="tRNA_nt/polyA_polymerase"/>
</dbReference>
<dbReference type="Pfam" id="PF12627">
    <property type="entry name" value="PolyA_pol_RNAbd"/>
    <property type="match status" value="1"/>
</dbReference>
<dbReference type="GO" id="GO:0008033">
    <property type="term" value="P:tRNA processing"/>
    <property type="evidence" value="ECO:0007669"/>
    <property type="project" value="UniProtKB-KW"/>
</dbReference>
<evidence type="ECO:0000256" key="6">
    <source>
        <dbReference type="ARBA" id="ARBA00022695"/>
    </source>
</evidence>
<evidence type="ECO:0000313" key="14">
    <source>
        <dbReference type="EMBL" id="SHG98164.1"/>
    </source>
</evidence>
<keyword evidence="8" id="KW-0547">Nucleotide-binding</keyword>
<dbReference type="RefSeq" id="WP_073092027.1">
    <property type="nucleotide sequence ID" value="NZ_FQWY01000021.1"/>
</dbReference>
<evidence type="ECO:0000256" key="9">
    <source>
        <dbReference type="ARBA" id="ARBA00022842"/>
    </source>
</evidence>
<dbReference type="Gene3D" id="1.10.3090.10">
    <property type="entry name" value="cca-adding enzyme, domain 2"/>
    <property type="match status" value="1"/>
</dbReference>
<dbReference type="InterPro" id="IPR038763">
    <property type="entry name" value="DHH_sf"/>
</dbReference>
<dbReference type="SMART" id="SM00116">
    <property type="entry name" value="CBS"/>
    <property type="match status" value="2"/>
</dbReference>
<dbReference type="PANTHER" id="PTHR47788:SF1">
    <property type="entry name" value="A-ADDING TRNA NUCLEOTIDYLTRANSFERASE"/>
    <property type="match status" value="1"/>
</dbReference>
<dbReference type="Pfam" id="PF01743">
    <property type="entry name" value="PolyA_pol"/>
    <property type="match status" value="1"/>
</dbReference>
<dbReference type="InterPro" id="IPR046342">
    <property type="entry name" value="CBS_dom_sf"/>
</dbReference>
<comment type="similarity">
    <text evidence="2 12">Belongs to the tRNA nucleotidyltransferase/poly(A) polymerase family.</text>
</comment>
<evidence type="ECO:0000256" key="7">
    <source>
        <dbReference type="ARBA" id="ARBA00022723"/>
    </source>
</evidence>
<keyword evidence="10 12" id="KW-0694">RNA-binding</keyword>
<dbReference type="STRING" id="1123382.SAMN02745221_01400"/>
<dbReference type="InterPro" id="IPR043519">
    <property type="entry name" value="NT_sf"/>
</dbReference>
<dbReference type="SUPFAM" id="SSF81301">
    <property type="entry name" value="Nucleotidyltransferase"/>
    <property type="match status" value="1"/>
</dbReference>
<comment type="cofactor">
    <cofactor evidence="1">
        <name>Mg(2+)</name>
        <dbReference type="ChEBI" id="CHEBI:18420"/>
    </cofactor>
</comment>
<dbReference type="Pfam" id="PF01368">
    <property type="entry name" value="DHH"/>
    <property type="match status" value="1"/>
</dbReference>
<dbReference type="OrthoDB" id="9805698at2"/>
<organism evidence="14 15">
    <name type="scientific">Thermosyntropha lipolytica DSM 11003</name>
    <dbReference type="NCBI Taxonomy" id="1123382"/>
    <lineage>
        <taxon>Bacteria</taxon>
        <taxon>Bacillati</taxon>
        <taxon>Bacillota</taxon>
        <taxon>Clostridia</taxon>
        <taxon>Eubacteriales</taxon>
        <taxon>Syntrophomonadaceae</taxon>
        <taxon>Thermosyntropha</taxon>
    </lineage>
</organism>
<protein>
    <submittedName>
        <fullName evidence="14">tRNA nucleotidyltransferase (CCA-adding enzyme)</fullName>
    </submittedName>
</protein>
<keyword evidence="15" id="KW-1185">Reference proteome</keyword>
<dbReference type="InterPro" id="IPR000644">
    <property type="entry name" value="CBS_dom"/>
</dbReference>
<keyword evidence="3" id="KW-0820">tRNA-binding</keyword>
<dbReference type="GO" id="GO:0016779">
    <property type="term" value="F:nucleotidyltransferase activity"/>
    <property type="evidence" value="ECO:0007669"/>
    <property type="project" value="UniProtKB-KW"/>
</dbReference>
<evidence type="ECO:0000256" key="12">
    <source>
        <dbReference type="RuleBase" id="RU003953"/>
    </source>
</evidence>
<sequence>MDVITSHNALDFDGLAAMVAANKLYPSGVKVLAGTLSKNVKKFMAIYKDSLFIKNPREIDFDEVKRLIIVDTASAHRLGKLKELAGREDIEIHVYDHHPVMDDDIKGTIKEVQEVGAATTILVEKIMEKDLEITPFEATILALGIYEDTGSLLFQSTTYRDAYAVAYLLQKGANLSVIANFMELSFSEEQKGLWQELLQSVKHFNIGHTDIAVAWAIREDFIPGLDVVTYRLMEVENSEAVFTLVLMEGKVNIVGRSRTDTVKVNEVLAPWGGRGHEKAASTVVKGKSVEEMLLLLEQRLKDSVLPGLTARDIMSSPVKTIPLTFTMEEAGKVMLRYGHTGMPVVDGDKMVGVISRRDVDKARMHNLGHAPVKAFMTTGVKWVTPDTPVAQVQKIMVENDIGRLPVIENGRLIGIVSRTDILRVLHGDEYPEDHMIMYQPGGHDYFNVKELLEAKMPYDILHLLKTAGEVAEELGYKVYCVGGFVRDLLLSYPNFDIDLVVEGEGEKLAISLAERLGGRVRIHKRFGTAVVIINDDFKIDVATARTEYYEFPAALPKVEKSSLREDLYRRDFTINTLAVALNPDRYGELIDYFGGRRDLEQKYIRILYNLSFIEDPTRIMRAIRFETRYGFTIEPDTLRLAQDAVERRMLGKLSYKRILQELILILSEPDPMPALIRMKEIGVWEYVLPDVDLDRADEGLWRRIPSVVAWFKERYHALYVKTWLVYLGAILALADQESREKFLACYPLDRQALKAVKEIEKAGMVWQEIAAARDIKSSWLDKLINGWEKESLIYLLLLVREEKIWEKIVEYLDRKEKIKLEINGHDLRILGLKPGPVYKKILDELYLLKLDGIVKDKDEEINMVKKWIKESWI</sequence>
<evidence type="ECO:0000256" key="1">
    <source>
        <dbReference type="ARBA" id="ARBA00001946"/>
    </source>
</evidence>
<dbReference type="AlphaFoldDB" id="A0A1M5P8M8"/>
<dbReference type="PROSITE" id="PS51371">
    <property type="entry name" value="CBS"/>
    <property type="match status" value="2"/>
</dbReference>
<feature type="domain" description="CBS" evidence="13">
    <location>
        <begin position="376"/>
        <end position="432"/>
    </location>
</feature>
<evidence type="ECO:0000313" key="15">
    <source>
        <dbReference type="Proteomes" id="UP000242329"/>
    </source>
</evidence>
<evidence type="ECO:0000256" key="8">
    <source>
        <dbReference type="ARBA" id="ARBA00022741"/>
    </source>
</evidence>
<dbReference type="SUPFAM" id="SSF81891">
    <property type="entry name" value="Poly A polymerase C-terminal region-like"/>
    <property type="match status" value="1"/>
</dbReference>
<dbReference type="InterPro" id="IPR001667">
    <property type="entry name" value="DDH_dom"/>
</dbReference>
<dbReference type="Pfam" id="PF00571">
    <property type="entry name" value="CBS"/>
    <property type="match status" value="2"/>
</dbReference>
<dbReference type="InterPro" id="IPR002646">
    <property type="entry name" value="PolA_pol_head_dom"/>
</dbReference>
<dbReference type="EMBL" id="FQWY01000021">
    <property type="protein sequence ID" value="SHG98164.1"/>
    <property type="molecule type" value="Genomic_DNA"/>
</dbReference>
<keyword evidence="6" id="KW-0548">Nucleotidyltransferase</keyword>
<evidence type="ECO:0000256" key="3">
    <source>
        <dbReference type="ARBA" id="ARBA00022555"/>
    </source>
</evidence>
<keyword evidence="9" id="KW-0460">Magnesium</keyword>
<dbReference type="Proteomes" id="UP000242329">
    <property type="component" value="Unassembled WGS sequence"/>
</dbReference>
<evidence type="ECO:0000256" key="11">
    <source>
        <dbReference type="PROSITE-ProRule" id="PRU00703"/>
    </source>
</evidence>
<keyword evidence="4 12" id="KW-0808">Transferase</keyword>
<evidence type="ECO:0000259" key="13">
    <source>
        <dbReference type="PROSITE" id="PS51371"/>
    </source>
</evidence>
<keyword evidence="11" id="KW-0129">CBS domain</keyword>
<dbReference type="CDD" id="cd04595">
    <property type="entry name" value="CBS_pair_DHH_polyA_Pol_assoc"/>
    <property type="match status" value="1"/>
</dbReference>
<accession>A0A1M5P8M8</accession>
<dbReference type="CDD" id="cd05398">
    <property type="entry name" value="NT_ClassII-CCAase"/>
    <property type="match status" value="1"/>
</dbReference>
<dbReference type="GO" id="GO:0000166">
    <property type="term" value="F:nucleotide binding"/>
    <property type="evidence" value="ECO:0007669"/>
    <property type="project" value="UniProtKB-KW"/>
</dbReference>
<dbReference type="Gene3D" id="3.10.310.30">
    <property type="match status" value="1"/>
</dbReference>
<proteinExistence type="inferred from homology"/>
<evidence type="ECO:0000256" key="4">
    <source>
        <dbReference type="ARBA" id="ARBA00022679"/>
    </source>
</evidence>
<dbReference type="SUPFAM" id="SSF64182">
    <property type="entry name" value="DHH phosphoesterases"/>
    <property type="match status" value="1"/>
</dbReference>
<dbReference type="InterPro" id="IPR032828">
    <property type="entry name" value="PolyA_RNA-bd"/>
</dbReference>
<evidence type="ECO:0000256" key="2">
    <source>
        <dbReference type="ARBA" id="ARBA00007265"/>
    </source>
</evidence>
<evidence type="ECO:0000256" key="5">
    <source>
        <dbReference type="ARBA" id="ARBA00022694"/>
    </source>
</evidence>
<dbReference type="SUPFAM" id="SSF54631">
    <property type="entry name" value="CBS-domain pair"/>
    <property type="match status" value="1"/>
</dbReference>
<keyword evidence="7" id="KW-0479">Metal-binding</keyword>
<dbReference type="PANTHER" id="PTHR47788">
    <property type="entry name" value="POLYA POLYMERASE"/>
    <property type="match status" value="1"/>
</dbReference>
<dbReference type="GO" id="GO:0000049">
    <property type="term" value="F:tRNA binding"/>
    <property type="evidence" value="ECO:0007669"/>
    <property type="project" value="UniProtKB-KW"/>
</dbReference>
<evidence type="ECO:0000256" key="10">
    <source>
        <dbReference type="ARBA" id="ARBA00022884"/>
    </source>
</evidence>
<keyword evidence="5" id="KW-0819">tRNA processing</keyword>
<dbReference type="Gene3D" id="3.10.580.10">
    <property type="entry name" value="CBS-domain"/>
    <property type="match status" value="1"/>
</dbReference>